<dbReference type="PANTHER" id="PTHR35309:SF4">
    <property type="entry name" value="TOCOPHEROL CYCLASE"/>
    <property type="match status" value="1"/>
</dbReference>
<organism evidence="1 2">
    <name type="scientific">Shackletoniella antarctica</name>
    <dbReference type="NCBI Taxonomy" id="268115"/>
    <lineage>
        <taxon>Bacteria</taxon>
        <taxon>Bacillati</taxon>
        <taxon>Cyanobacteriota</taxon>
        <taxon>Cyanophyceae</taxon>
        <taxon>Oculatellales</taxon>
        <taxon>Oculatellaceae</taxon>
        <taxon>Shackletoniella</taxon>
    </lineage>
</organism>
<dbReference type="PANTHER" id="PTHR35309">
    <property type="match status" value="1"/>
</dbReference>
<dbReference type="Pfam" id="PF14249">
    <property type="entry name" value="Tocopherol_cycl"/>
    <property type="match status" value="1"/>
</dbReference>
<reference evidence="1 2" key="2">
    <citation type="submission" date="2018-06" db="EMBL/GenBank/DDBJ databases">
        <title>Metagenomic assembly of (sub)arctic Cyanobacteria and their associated microbiome from non-axenic cultures.</title>
        <authorList>
            <person name="Baurain D."/>
        </authorList>
    </citation>
    <scope>NUCLEOTIDE SEQUENCE [LARGE SCALE GENOMIC DNA]</scope>
    <source>
        <strain evidence="1">ULC041bin1</strain>
    </source>
</reference>
<protein>
    <submittedName>
        <fullName evidence="1">Tocopherol cyclase</fullName>
    </submittedName>
</protein>
<proteinExistence type="predicted"/>
<dbReference type="GO" id="GO:0009976">
    <property type="term" value="F:tocopherol cyclase activity"/>
    <property type="evidence" value="ECO:0007669"/>
    <property type="project" value="InterPro"/>
</dbReference>
<evidence type="ECO:0000313" key="1">
    <source>
        <dbReference type="EMBL" id="PZO34892.1"/>
    </source>
</evidence>
<name>A0A2W4VQW0_9CYAN</name>
<dbReference type="AlphaFoldDB" id="A0A2W4VQW0"/>
<evidence type="ECO:0000313" key="2">
    <source>
        <dbReference type="Proteomes" id="UP000249081"/>
    </source>
</evidence>
<accession>A0A2W4VQW0</accession>
<comment type="caution">
    <text evidence="1">The sequence shown here is derived from an EMBL/GenBank/DDBJ whole genome shotgun (WGS) entry which is preliminary data.</text>
</comment>
<reference evidence="2" key="1">
    <citation type="submission" date="2018-04" db="EMBL/GenBank/DDBJ databases">
        <authorList>
            <person name="Cornet L."/>
        </authorList>
    </citation>
    <scope>NUCLEOTIDE SEQUENCE [LARGE SCALE GENOMIC DNA]</scope>
</reference>
<gene>
    <name evidence="1" type="ORF">DCF17_19775</name>
</gene>
<dbReference type="Proteomes" id="UP000249081">
    <property type="component" value="Unassembled WGS sequence"/>
</dbReference>
<sequence>MLHPRQTPHSGYHWDGQASRFFEGWYFRLTLPETRQTFAFMYSIEDPVGGQPHSGGTAQILGPEDSYFCRTFPDPQKFWAWPEGLGLGHWRGDSPSQPRLLSSTEFKDQVAEGYQVTATWHQGYLNDPGFGTVAWEYHTDPVYGWGSSGQPQQSTAGLLSSLQIFEPGWQILMAHGYSTGWLEWQGKRHEFTNAPAYSEKNWGRSFPQKWFWLNCNAFEGLPDLALTAGGGRRQVLGWTESVAMVGVHHGGKFYEFVPWNARVTWHMAPWGYWYMRCESLDYAVEVIGTTDLPGISLRAPTHEGMAHCCRDTALGNLTLKLWQRRGGDRDLILAATSTQAGLEIGGGPWHEPWIQE</sequence>
<dbReference type="EMBL" id="QBMN01000191">
    <property type="protein sequence ID" value="PZO34892.1"/>
    <property type="molecule type" value="Genomic_DNA"/>
</dbReference>
<dbReference type="InterPro" id="IPR025893">
    <property type="entry name" value="Tocopherol_cyclase"/>
</dbReference>